<dbReference type="InterPro" id="IPR014710">
    <property type="entry name" value="RmlC-like_jellyroll"/>
</dbReference>
<dbReference type="InterPro" id="IPR018490">
    <property type="entry name" value="cNMP-bd_dom_sf"/>
</dbReference>
<gene>
    <name evidence="10" type="ORF">RIF29_18148</name>
</gene>
<dbReference type="GO" id="GO:0005886">
    <property type="term" value="C:plasma membrane"/>
    <property type="evidence" value="ECO:0007669"/>
    <property type="project" value="UniProtKB-SubCell"/>
</dbReference>
<accession>A0AAN9IFZ0</accession>
<dbReference type="AlphaFoldDB" id="A0AAN9IFZ0"/>
<keyword evidence="5 8" id="KW-0630">Potassium</keyword>
<dbReference type="InterPro" id="IPR002110">
    <property type="entry name" value="Ankyrin_rpt"/>
</dbReference>
<dbReference type="CDD" id="cd00038">
    <property type="entry name" value="CAP_ED"/>
    <property type="match status" value="1"/>
</dbReference>
<dbReference type="Pfam" id="PF13857">
    <property type="entry name" value="Ank_5"/>
    <property type="match status" value="1"/>
</dbReference>
<comment type="caution">
    <text evidence="10">The sequence shown here is derived from an EMBL/GenBank/DDBJ whole genome shotgun (WGS) entry which is preliminary data.</text>
</comment>
<keyword evidence="4 8" id="KW-0851">Voltage-gated channel</keyword>
<dbReference type="SMART" id="SM00248">
    <property type="entry name" value="ANK"/>
    <property type="match status" value="1"/>
</dbReference>
<keyword evidence="3 8" id="KW-0631">Potassium channel</keyword>
<dbReference type="PANTHER" id="PTHR45743:SF2">
    <property type="entry name" value="POTASSIUM CHANNEL AKT1"/>
    <property type="match status" value="1"/>
</dbReference>
<comment type="function">
    <text evidence="8">Potassium channel.</text>
</comment>
<dbReference type="GO" id="GO:0034702">
    <property type="term" value="C:monoatomic ion channel complex"/>
    <property type="evidence" value="ECO:0007669"/>
    <property type="project" value="UniProtKB-KW"/>
</dbReference>
<organism evidence="10 11">
    <name type="scientific">Crotalaria pallida</name>
    <name type="common">Smooth rattlebox</name>
    <name type="synonym">Crotalaria striata</name>
    <dbReference type="NCBI Taxonomy" id="3830"/>
    <lineage>
        <taxon>Eukaryota</taxon>
        <taxon>Viridiplantae</taxon>
        <taxon>Streptophyta</taxon>
        <taxon>Embryophyta</taxon>
        <taxon>Tracheophyta</taxon>
        <taxon>Spermatophyta</taxon>
        <taxon>Magnoliopsida</taxon>
        <taxon>eudicotyledons</taxon>
        <taxon>Gunneridae</taxon>
        <taxon>Pentapetalae</taxon>
        <taxon>rosids</taxon>
        <taxon>fabids</taxon>
        <taxon>Fabales</taxon>
        <taxon>Fabaceae</taxon>
        <taxon>Papilionoideae</taxon>
        <taxon>50 kb inversion clade</taxon>
        <taxon>genistoids sensu lato</taxon>
        <taxon>core genistoids</taxon>
        <taxon>Crotalarieae</taxon>
        <taxon>Crotalaria</taxon>
    </lineage>
</organism>
<keyword evidence="11" id="KW-1185">Reference proteome</keyword>
<protein>
    <recommendedName>
        <fullName evidence="8">Potassium channel</fullName>
    </recommendedName>
</protein>
<dbReference type="EMBL" id="JAYWIO010000003">
    <property type="protein sequence ID" value="KAK7276999.1"/>
    <property type="molecule type" value="Genomic_DNA"/>
</dbReference>
<dbReference type="PROSITE" id="PS50042">
    <property type="entry name" value="CNMP_BINDING_3"/>
    <property type="match status" value="1"/>
</dbReference>
<feature type="repeat" description="ANK" evidence="7">
    <location>
        <begin position="154"/>
        <end position="186"/>
    </location>
</feature>
<dbReference type="SUPFAM" id="SSF51206">
    <property type="entry name" value="cAMP-binding domain-like"/>
    <property type="match status" value="1"/>
</dbReference>
<comment type="domain">
    <text evidence="8">The segment S4 is probably the voltage-sensor and is characterized by a series of positively charged amino acids. The pore-forming region H5 is enclosed by the transmembrane segments S5 and S6 in the Shaker-type (1P/6TM) and contains the GYGD signature motif which seems to be involved in potassium selectivity.</text>
</comment>
<dbReference type="GO" id="GO:0005249">
    <property type="term" value="F:voltage-gated potassium channel activity"/>
    <property type="evidence" value="ECO:0007669"/>
    <property type="project" value="UniProtKB-UniRule"/>
</dbReference>
<evidence type="ECO:0000256" key="6">
    <source>
        <dbReference type="ARBA" id="ARBA00023303"/>
    </source>
</evidence>
<feature type="domain" description="Cyclic nucleotide-binding" evidence="9">
    <location>
        <begin position="1"/>
        <end position="93"/>
    </location>
</feature>
<sequence>MLQNEIPKYLYIIAAGEVEMSYTCPYGYSVIIGTCAKGDVCGDIGVLLHRLQPFEFRTRTSCTLLRLDAKTFLDIVRDFVEDPSIILSNLLKHLKDQDLMKEYLTVTDDEGKLRRGRMKRPLPLSLHNIISRDDDSLLYQLLAWGFDPNESNKNGETALHIAASTGSVPCVVLLLKYRANPYIRDNRGLKRLVPRNTRRH</sequence>
<evidence type="ECO:0000256" key="5">
    <source>
        <dbReference type="ARBA" id="ARBA00022958"/>
    </source>
</evidence>
<comment type="subcellular location">
    <subcellularLocation>
        <location evidence="1">Cell membrane</location>
        <topology evidence="1">Peripheral membrane protein</topology>
        <orientation evidence="1">Cytoplasmic side</orientation>
    </subcellularLocation>
    <subcellularLocation>
        <location evidence="8">Membrane</location>
        <topology evidence="8">Multi-pass membrane protein</topology>
    </subcellularLocation>
</comment>
<evidence type="ECO:0000259" key="9">
    <source>
        <dbReference type="PROSITE" id="PS50042"/>
    </source>
</evidence>
<dbReference type="InterPro" id="IPR000595">
    <property type="entry name" value="cNMP-bd_dom"/>
</dbReference>
<dbReference type="Proteomes" id="UP001372338">
    <property type="component" value="Unassembled WGS sequence"/>
</dbReference>
<evidence type="ECO:0000256" key="2">
    <source>
        <dbReference type="ARBA" id="ARBA00022538"/>
    </source>
</evidence>
<dbReference type="InterPro" id="IPR045319">
    <property type="entry name" value="KAT/AKT"/>
</dbReference>
<evidence type="ECO:0000256" key="3">
    <source>
        <dbReference type="ARBA" id="ARBA00022826"/>
    </source>
</evidence>
<comment type="similarity">
    <text evidence="8">Belongs to the potassium channel family. Plant (TC 1.A.1.4) subfamily.</text>
</comment>
<keyword evidence="2 8" id="KW-0633">Potassium transport</keyword>
<evidence type="ECO:0000256" key="7">
    <source>
        <dbReference type="PROSITE-ProRule" id="PRU00023"/>
    </source>
</evidence>
<dbReference type="PANTHER" id="PTHR45743">
    <property type="entry name" value="POTASSIUM CHANNEL AKT1"/>
    <property type="match status" value="1"/>
</dbReference>
<reference evidence="10 11" key="1">
    <citation type="submission" date="2024-01" db="EMBL/GenBank/DDBJ databases">
        <title>The genomes of 5 underutilized Papilionoideae crops provide insights into root nodulation and disease resistanc.</title>
        <authorList>
            <person name="Yuan L."/>
        </authorList>
    </citation>
    <scope>NUCLEOTIDE SEQUENCE [LARGE SCALE GENOMIC DNA]</scope>
    <source>
        <strain evidence="10">ZHUSHIDOU_FW_LH</strain>
        <tissue evidence="10">Leaf</tissue>
    </source>
</reference>
<comment type="subunit">
    <text evidence="8">The potassium channel is composed of a homo- or heterotetrameric complex of pore-forming subunits.</text>
</comment>
<dbReference type="Gene3D" id="2.60.120.10">
    <property type="entry name" value="Jelly Rolls"/>
    <property type="match status" value="1"/>
</dbReference>
<keyword evidence="6 8" id="KW-0407">Ion channel</keyword>
<evidence type="ECO:0000313" key="11">
    <source>
        <dbReference type="Proteomes" id="UP001372338"/>
    </source>
</evidence>
<proteinExistence type="inferred from homology"/>
<evidence type="ECO:0000256" key="4">
    <source>
        <dbReference type="ARBA" id="ARBA00022882"/>
    </source>
</evidence>
<keyword evidence="7" id="KW-0040">ANK repeat</keyword>
<dbReference type="InterPro" id="IPR036770">
    <property type="entry name" value="Ankyrin_rpt-contain_sf"/>
</dbReference>
<name>A0AAN9IFZ0_CROPI</name>
<keyword evidence="8" id="KW-0813">Transport</keyword>
<dbReference type="SUPFAM" id="SSF48403">
    <property type="entry name" value="Ankyrin repeat"/>
    <property type="match status" value="1"/>
</dbReference>
<evidence type="ECO:0000256" key="1">
    <source>
        <dbReference type="ARBA" id="ARBA00004413"/>
    </source>
</evidence>
<dbReference type="PROSITE" id="PS50297">
    <property type="entry name" value="ANK_REP_REGION"/>
    <property type="match status" value="1"/>
</dbReference>
<dbReference type="Gene3D" id="1.25.40.20">
    <property type="entry name" value="Ankyrin repeat-containing domain"/>
    <property type="match status" value="1"/>
</dbReference>
<dbReference type="PROSITE" id="PS50088">
    <property type="entry name" value="ANK_REPEAT"/>
    <property type="match status" value="1"/>
</dbReference>
<evidence type="ECO:0000256" key="8">
    <source>
        <dbReference type="RuleBase" id="RU369015"/>
    </source>
</evidence>
<keyword evidence="8" id="KW-0406">Ion transport</keyword>
<dbReference type="Pfam" id="PF00027">
    <property type="entry name" value="cNMP_binding"/>
    <property type="match status" value="1"/>
</dbReference>
<evidence type="ECO:0000313" key="10">
    <source>
        <dbReference type="EMBL" id="KAK7276999.1"/>
    </source>
</evidence>